<reference evidence="1 2" key="1">
    <citation type="journal article" date="2019" name="Commun. Biol.">
        <title>The bagworm genome reveals a unique fibroin gene that provides high tensile strength.</title>
        <authorList>
            <person name="Kono N."/>
            <person name="Nakamura H."/>
            <person name="Ohtoshi R."/>
            <person name="Tomita M."/>
            <person name="Numata K."/>
            <person name="Arakawa K."/>
        </authorList>
    </citation>
    <scope>NUCLEOTIDE SEQUENCE [LARGE SCALE GENOMIC DNA]</scope>
</reference>
<accession>A0A4C1W6D2</accession>
<dbReference type="EMBL" id="BGZK01000476">
    <property type="protein sequence ID" value="GBP46089.1"/>
    <property type="molecule type" value="Genomic_DNA"/>
</dbReference>
<dbReference type="AlphaFoldDB" id="A0A4C1W6D2"/>
<comment type="caution">
    <text evidence="1">The sequence shown here is derived from an EMBL/GenBank/DDBJ whole genome shotgun (WGS) entry which is preliminary data.</text>
</comment>
<dbReference type="Gene3D" id="6.10.250.1010">
    <property type="match status" value="1"/>
</dbReference>
<evidence type="ECO:0000313" key="1">
    <source>
        <dbReference type="EMBL" id="GBP46089.1"/>
    </source>
</evidence>
<gene>
    <name evidence="1" type="ORF">EVAR_41442_1</name>
</gene>
<dbReference type="OrthoDB" id="6507260at2759"/>
<protein>
    <submittedName>
        <fullName evidence="1">Uncharacterized protein</fullName>
    </submittedName>
</protein>
<sequence length="439" mass="49078">MVSRVEQQPTSQLYVRNEGIKSDDAILPAINDDSAIENEHGKVISVRVTSSVAVERGKIKTNNLPIEKENNKEETQTVTDRNVTDELSTILISNNFEESETVSSTEIPPNLVGANIEFIKQLNARKEARGLNNFEVVHPFQLSLSSKDNNTEETTTVPQTPFVDKETTINLEFSNNVALEKSVGLTIPLENELKDINVKSSSDIRNGEKLTTVSFNIVHDAPGASNYNIQNKAYSETVRTYYQEPAKVYSEPAKVYSEPSKFYSEPAKVYSEPAKVYSEPSKIYSEPAKIYSEPSKIYSEPASLHLPSESSNHPTWNDFYSSTSSTTVDLEIERNSTSGQTNLPEQNYEIAEQISVQANGGIHGVQDPSTDNRKVGYVVEGRQYRKYRVEERTSDGFIVGEYGVVRNKDGDLRGVRYTADGEASPRLIYDALMKFLQLK</sequence>
<organism evidence="1 2">
    <name type="scientific">Eumeta variegata</name>
    <name type="common">Bagworm moth</name>
    <name type="synonym">Eumeta japonica</name>
    <dbReference type="NCBI Taxonomy" id="151549"/>
    <lineage>
        <taxon>Eukaryota</taxon>
        <taxon>Metazoa</taxon>
        <taxon>Ecdysozoa</taxon>
        <taxon>Arthropoda</taxon>
        <taxon>Hexapoda</taxon>
        <taxon>Insecta</taxon>
        <taxon>Pterygota</taxon>
        <taxon>Neoptera</taxon>
        <taxon>Endopterygota</taxon>
        <taxon>Lepidoptera</taxon>
        <taxon>Glossata</taxon>
        <taxon>Ditrysia</taxon>
        <taxon>Tineoidea</taxon>
        <taxon>Psychidae</taxon>
        <taxon>Oiketicinae</taxon>
        <taxon>Eumeta</taxon>
    </lineage>
</organism>
<dbReference type="Proteomes" id="UP000299102">
    <property type="component" value="Unassembled WGS sequence"/>
</dbReference>
<evidence type="ECO:0000313" key="2">
    <source>
        <dbReference type="Proteomes" id="UP000299102"/>
    </source>
</evidence>
<keyword evidence="2" id="KW-1185">Reference proteome</keyword>
<proteinExistence type="predicted"/>
<name>A0A4C1W6D2_EUMVA</name>